<keyword evidence="4" id="KW-1185">Reference proteome</keyword>
<dbReference type="SUPFAM" id="SSF54197">
    <property type="entry name" value="HIT-like"/>
    <property type="match status" value="1"/>
</dbReference>
<dbReference type="OrthoDB" id="10267950at2759"/>
<evidence type="ECO:0000259" key="1">
    <source>
        <dbReference type="Pfam" id="PF09830"/>
    </source>
</evidence>
<accession>A0A6A6ZT32</accession>
<protein>
    <submittedName>
        <fullName evidence="3">HIT-like protein</fullName>
    </submittedName>
</protein>
<dbReference type="InterPro" id="IPR009163">
    <property type="entry name" value="Ap4A_phos1/2"/>
</dbReference>
<feature type="domain" description="ATP adenylyltransferase C-terminal" evidence="1">
    <location>
        <begin position="217"/>
        <end position="347"/>
    </location>
</feature>
<organism evidence="3 4">
    <name type="scientific">Ophiobolus disseminans</name>
    <dbReference type="NCBI Taxonomy" id="1469910"/>
    <lineage>
        <taxon>Eukaryota</taxon>
        <taxon>Fungi</taxon>
        <taxon>Dikarya</taxon>
        <taxon>Ascomycota</taxon>
        <taxon>Pezizomycotina</taxon>
        <taxon>Dothideomycetes</taxon>
        <taxon>Pleosporomycetidae</taxon>
        <taxon>Pleosporales</taxon>
        <taxon>Pleosporineae</taxon>
        <taxon>Phaeosphaeriaceae</taxon>
        <taxon>Ophiobolus</taxon>
    </lineage>
</organism>
<proteinExistence type="predicted"/>
<dbReference type="InterPro" id="IPR036265">
    <property type="entry name" value="HIT-like_sf"/>
</dbReference>
<evidence type="ECO:0000259" key="2">
    <source>
        <dbReference type="Pfam" id="PF19327"/>
    </source>
</evidence>
<reference evidence="3" key="1">
    <citation type="journal article" date="2020" name="Stud. Mycol.">
        <title>101 Dothideomycetes genomes: a test case for predicting lifestyles and emergence of pathogens.</title>
        <authorList>
            <person name="Haridas S."/>
            <person name="Albert R."/>
            <person name="Binder M."/>
            <person name="Bloem J."/>
            <person name="Labutti K."/>
            <person name="Salamov A."/>
            <person name="Andreopoulos B."/>
            <person name="Baker S."/>
            <person name="Barry K."/>
            <person name="Bills G."/>
            <person name="Bluhm B."/>
            <person name="Cannon C."/>
            <person name="Castanera R."/>
            <person name="Culley D."/>
            <person name="Daum C."/>
            <person name="Ezra D."/>
            <person name="Gonzalez J."/>
            <person name="Henrissat B."/>
            <person name="Kuo A."/>
            <person name="Liang C."/>
            <person name="Lipzen A."/>
            <person name="Lutzoni F."/>
            <person name="Magnuson J."/>
            <person name="Mondo S."/>
            <person name="Nolan M."/>
            <person name="Ohm R."/>
            <person name="Pangilinan J."/>
            <person name="Park H.-J."/>
            <person name="Ramirez L."/>
            <person name="Alfaro M."/>
            <person name="Sun H."/>
            <person name="Tritt A."/>
            <person name="Yoshinaga Y."/>
            <person name="Zwiers L.-H."/>
            <person name="Turgeon B."/>
            <person name="Goodwin S."/>
            <person name="Spatafora J."/>
            <person name="Crous P."/>
            <person name="Grigoriev I."/>
        </authorList>
    </citation>
    <scope>NUCLEOTIDE SEQUENCE</scope>
    <source>
        <strain evidence="3">CBS 113818</strain>
    </source>
</reference>
<sequence length="365" mass="40109">MQLGAGLSETLPKVVEAKFELAKASSSLLFSPTEVAIIHTSTGVPVAVPTMHLRYCPTLAKKPVSKHDDPPPKQKIDPFENPPPALHIADIPTTDPSHLLVLNKFPIIAHHFILATKSNKKQTHQLEEGDLEATYACLRAWQDGSGSKQKRLFAFFNSGQHSGASQPHRHLQFLPIENMHNGEATAGWDLLMGRMLTGSMHSEMADETLGALILNKHLPFTHFAQSFASIPSGSDLLQMYSQLYRAASDTVNNFVAANPGNLSLHSTDGGDSPFSYNLAMTIGGMAIMPRRAEGTMLRRDDGSEIGFVALNGTTLGGTMMVKRQDEWDELRKRPEVLDEILTAIGIPRETMTQTLKEEPPYRPRV</sequence>
<feature type="domain" description="Ap4A phosphorylase 1/2 N-terminal" evidence="2">
    <location>
        <begin position="9"/>
        <end position="182"/>
    </location>
</feature>
<dbReference type="EMBL" id="MU006232">
    <property type="protein sequence ID" value="KAF2823465.1"/>
    <property type="molecule type" value="Genomic_DNA"/>
</dbReference>
<dbReference type="GO" id="GO:0009117">
    <property type="term" value="P:nucleotide metabolic process"/>
    <property type="evidence" value="ECO:0007669"/>
    <property type="project" value="InterPro"/>
</dbReference>
<dbReference type="PANTHER" id="PTHR38420:SF3">
    <property type="entry name" value="5',5'''-P-1,P-4-TETRAPHOSPHATE PHOSPHORYLASE 2"/>
    <property type="match status" value="1"/>
</dbReference>
<dbReference type="Gene3D" id="3.30.428.70">
    <property type="match status" value="1"/>
</dbReference>
<dbReference type="PANTHER" id="PTHR38420">
    <property type="entry name" value="AP-4-A PHOSPHORYLASE II"/>
    <property type="match status" value="1"/>
</dbReference>
<evidence type="ECO:0000313" key="4">
    <source>
        <dbReference type="Proteomes" id="UP000799424"/>
    </source>
</evidence>
<dbReference type="Pfam" id="PF09830">
    <property type="entry name" value="ATP_transf"/>
    <property type="match status" value="1"/>
</dbReference>
<dbReference type="InterPro" id="IPR043171">
    <property type="entry name" value="Ap4A_phos1/2-like"/>
</dbReference>
<dbReference type="AlphaFoldDB" id="A0A6A6ZT32"/>
<dbReference type="GO" id="GO:0005524">
    <property type="term" value="F:ATP binding"/>
    <property type="evidence" value="ECO:0007669"/>
    <property type="project" value="InterPro"/>
</dbReference>
<name>A0A6A6ZT32_9PLEO</name>
<dbReference type="Proteomes" id="UP000799424">
    <property type="component" value="Unassembled WGS sequence"/>
</dbReference>
<evidence type="ECO:0000313" key="3">
    <source>
        <dbReference type="EMBL" id="KAF2823465.1"/>
    </source>
</evidence>
<dbReference type="Pfam" id="PF19327">
    <property type="entry name" value="Ap4A_phos_N"/>
    <property type="match status" value="1"/>
</dbReference>
<gene>
    <name evidence="3" type="ORF">CC86DRAFT_457826</name>
</gene>
<dbReference type="GO" id="GO:0003877">
    <property type="term" value="F:ATP:ADP adenylyltransferase activity"/>
    <property type="evidence" value="ECO:0007669"/>
    <property type="project" value="InterPro"/>
</dbReference>
<dbReference type="InterPro" id="IPR045759">
    <property type="entry name" value="Ap4A_phos1/2_N"/>
</dbReference>
<dbReference type="InterPro" id="IPR019200">
    <property type="entry name" value="ATP_adenylylTrfase_C"/>
</dbReference>